<comment type="subcellular location">
    <subcellularLocation>
        <location evidence="1">Cell membrane</location>
        <topology evidence="1">Single-pass membrane protein</topology>
    </subcellularLocation>
</comment>
<evidence type="ECO:0000256" key="3">
    <source>
        <dbReference type="ARBA" id="ARBA00012513"/>
    </source>
</evidence>
<keyword evidence="9 22" id="KW-0812">Transmembrane</keyword>
<dbReference type="EC" id="2.7.11.1" evidence="3"/>
<name>A0AAE1SDB2_9SOLA</name>
<evidence type="ECO:0000256" key="22">
    <source>
        <dbReference type="SAM" id="Phobius"/>
    </source>
</evidence>
<feature type="domain" description="Protein kinase" evidence="23">
    <location>
        <begin position="648"/>
        <end position="953"/>
    </location>
</feature>
<keyword evidence="13" id="KW-0418">Kinase</keyword>
<evidence type="ECO:0000256" key="14">
    <source>
        <dbReference type="ARBA" id="ARBA00022840"/>
    </source>
</evidence>
<evidence type="ECO:0000256" key="2">
    <source>
        <dbReference type="ARBA" id="ARBA00008684"/>
    </source>
</evidence>
<dbReference type="InterPro" id="IPR001611">
    <property type="entry name" value="Leu-rich_rpt"/>
</dbReference>
<dbReference type="GO" id="GO:0005524">
    <property type="term" value="F:ATP binding"/>
    <property type="evidence" value="ECO:0007669"/>
    <property type="project" value="UniProtKB-KW"/>
</dbReference>
<dbReference type="EMBL" id="JAVYJV010000007">
    <property type="protein sequence ID" value="KAK4366846.1"/>
    <property type="molecule type" value="Genomic_DNA"/>
</dbReference>
<keyword evidence="7" id="KW-0433">Leucine-rich repeat</keyword>
<dbReference type="SUPFAM" id="SSF52058">
    <property type="entry name" value="L domain-like"/>
    <property type="match status" value="1"/>
</dbReference>
<dbReference type="PANTHER" id="PTHR27008:SF596">
    <property type="entry name" value="OS02G0215500 PROTEIN"/>
    <property type="match status" value="1"/>
</dbReference>
<dbReference type="GO" id="GO:0050832">
    <property type="term" value="P:defense response to fungus"/>
    <property type="evidence" value="ECO:0007669"/>
    <property type="project" value="UniProtKB-ARBA"/>
</dbReference>
<comment type="catalytic activity">
    <reaction evidence="19">
        <text>L-threonyl-[protein] + ATP = O-phospho-L-threonyl-[protein] + ADP + H(+)</text>
        <dbReference type="Rhea" id="RHEA:46608"/>
        <dbReference type="Rhea" id="RHEA-COMP:11060"/>
        <dbReference type="Rhea" id="RHEA-COMP:11605"/>
        <dbReference type="ChEBI" id="CHEBI:15378"/>
        <dbReference type="ChEBI" id="CHEBI:30013"/>
        <dbReference type="ChEBI" id="CHEBI:30616"/>
        <dbReference type="ChEBI" id="CHEBI:61977"/>
        <dbReference type="ChEBI" id="CHEBI:456216"/>
        <dbReference type="EC" id="2.7.11.1"/>
    </reaction>
</comment>
<evidence type="ECO:0000256" key="19">
    <source>
        <dbReference type="ARBA" id="ARBA00047899"/>
    </source>
</evidence>
<dbReference type="Pfam" id="PF08263">
    <property type="entry name" value="LRRNT_2"/>
    <property type="match status" value="1"/>
</dbReference>
<dbReference type="Pfam" id="PF00560">
    <property type="entry name" value="LRR_1"/>
    <property type="match status" value="4"/>
</dbReference>
<dbReference type="SUPFAM" id="SSF56112">
    <property type="entry name" value="Protein kinase-like (PK-like)"/>
    <property type="match status" value="1"/>
</dbReference>
<keyword evidence="8" id="KW-0808">Transferase</keyword>
<comment type="similarity">
    <text evidence="2">Belongs to the protein kinase superfamily. Ser/Thr protein kinase family.</text>
</comment>
<evidence type="ECO:0000256" key="4">
    <source>
        <dbReference type="ARBA" id="ARBA00022475"/>
    </source>
</evidence>
<keyword evidence="16 22" id="KW-0472">Membrane</keyword>
<evidence type="ECO:0000256" key="11">
    <source>
        <dbReference type="ARBA" id="ARBA00022737"/>
    </source>
</evidence>
<dbReference type="SUPFAM" id="SSF52047">
    <property type="entry name" value="RNI-like"/>
    <property type="match status" value="1"/>
</dbReference>
<evidence type="ECO:0000256" key="13">
    <source>
        <dbReference type="ARBA" id="ARBA00022777"/>
    </source>
</evidence>
<dbReference type="FunFam" id="3.80.10.10:FF:000095">
    <property type="entry name" value="LRR receptor-like serine/threonine-protein kinase GSO1"/>
    <property type="match status" value="2"/>
</dbReference>
<dbReference type="Proteomes" id="UP001291623">
    <property type="component" value="Unassembled WGS sequence"/>
</dbReference>
<dbReference type="PRINTS" id="PR00019">
    <property type="entry name" value="LEURICHRPT"/>
</dbReference>
<sequence length="1060" mass="117166">MQALLAIKAGIAQDPYGIFTSWNDSVHVCNWTGVTCGHLHQRVTKLNLTSLDIVGTLSPYIGNLTFLTSLNLELNNFHGKITPQVGGLFRLKHLSLTNNSFSGEIPINLSRCSNLVILHFGWNRLSGKIPFEFGLLQKLEVLQVHNNNLSGLIPETLGNLSSIKSLSLSVNNLEGTIPSSFGKLNTLNFLGLGINKLSGVVPAEIFNLSSLEIFTVPYNQLYGTFPLDFGFSLSRLKVINIGHNWFTGPLPKSLSNASNLVKLDANGSNFTGKVSIDFGGLSNIWWLILASNSLGTGDVDDLSFFNSLSRCRNLKVLDLSDCKFGGVLPDSIANLSTTLLSLRLGGNQLFESIHSGIGNLVNLTELQLQKNKFSGSIPKVVGNLRRLLLVDLSENKLSGSIPSSISNMTRLYSLHVEKNELTGTIPLKFGNFRYLQDLDLSQNHLSGTIPNGVMSLSSLAMLDISNNMLSGKIPCSIDKCVTLESLNLAGNFFEGTIPSSLSSLRGLEELDLSRNNLSGHIPRSLQLISLKRLNLSFNQFEGQLPTDGVFRNASAISIFGNEKLCGGIPELELPTCPKFEAKGRDKSNSIKLMIPILSGVLALVLMMSLVIIFRLRKARREPSLTSSPTGGFLLTVTHESLYRATNGFSSANLVGNGSFTSVYKGVLDPGERLVAVKVINIDQQGAFKNFMAECETLSNIRHRNLVKIYTACSTCDFEGNPFKAFVYEYMPNGSLESWLHPTSGADASNEVRILGLVERLNISIDVACALEYLHHHCHKPIVHCDLKPRNILIDNDMTAYIADFGLQKFFSEAMSKYRPNQSSSIGYAAPEYSMGENASAFGDVYSYGILLLEMFTGKRSTDSMFEDGLTLHNFAKMALPEIIDEIVDPMLLHNSSRERQEEEEEGLIDPDDSSMKQAQECLMSIIQIGVACSFESPRERMDIGDVVKELQLIRDILLASHAIHSSTSGDHSPPYHIQNWVEVQKLEIKKEKNALDLKMNMIFLEYDLLSEWMERPSCSACIEEQQGLLEKLIEEMEQLKKEYEKLSNSLNFMKTIPDKK</sequence>
<evidence type="ECO:0000256" key="12">
    <source>
        <dbReference type="ARBA" id="ARBA00022741"/>
    </source>
</evidence>
<evidence type="ECO:0000256" key="21">
    <source>
        <dbReference type="SAM" id="Coils"/>
    </source>
</evidence>
<keyword evidence="6" id="KW-0597">Phosphoprotein</keyword>
<evidence type="ECO:0000256" key="9">
    <source>
        <dbReference type="ARBA" id="ARBA00022692"/>
    </source>
</evidence>
<dbReference type="InterPro" id="IPR032675">
    <property type="entry name" value="LRR_dom_sf"/>
</dbReference>
<evidence type="ECO:0000256" key="16">
    <source>
        <dbReference type="ARBA" id="ARBA00023136"/>
    </source>
</evidence>
<keyword evidence="18" id="KW-0325">Glycoprotein</keyword>
<evidence type="ECO:0000256" key="1">
    <source>
        <dbReference type="ARBA" id="ARBA00004162"/>
    </source>
</evidence>
<dbReference type="InterPro" id="IPR003591">
    <property type="entry name" value="Leu-rich_rpt_typical-subtyp"/>
</dbReference>
<dbReference type="Pfam" id="PF13855">
    <property type="entry name" value="LRR_8"/>
    <property type="match status" value="3"/>
</dbReference>
<keyword evidence="17" id="KW-0675">Receptor</keyword>
<evidence type="ECO:0000256" key="17">
    <source>
        <dbReference type="ARBA" id="ARBA00023170"/>
    </source>
</evidence>
<dbReference type="InterPro" id="IPR008271">
    <property type="entry name" value="Ser/Thr_kinase_AS"/>
</dbReference>
<comment type="catalytic activity">
    <reaction evidence="20">
        <text>L-seryl-[protein] + ATP = O-phospho-L-seryl-[protein] + ADP + H(+)</text>
        <dbReference type="Rhea" id="RHEA:17989"/>
        <dbReference type="Rhea" id="RHEA-COMP:9863"/>
        <dbReference type="Rhea" id="RHEA-COMP:11604"/>
        <dbReference type="ChEBI" id="CHEBI:15378"/>
        <dbReference type="ChEBI" id="CHEBI:29999"/>
        <dbReference type="ChEBI" id="CHEBI:30616"/>
        <dbReference type="ChEBI" id="CHEBI:83421"/>
        <dbReference type="ChEBI" id="CHEBI:456216"/>
        <dbReference type="EC" id="2.7.11.1"/>
    </reaction>
</comment>
<comment type="caution">
    <text evidence="24">The sequence shown here is derived from an EMBL/GenBank/DDBJ whole genome shotgun (WGS) entry which is preliminary data.</text>
</comment>
<gene>
    <name evidence="24" type="ORF">RND71_014726</name>
</gene>
<dbReference type="PROSITE" id="PS50011">
    <property type="entry name" value="PROTEIN_KINASE_DOM"/>
    <property type="match status" value="1"/>
</dbReference>
<dbReference type="AlphaFoldDB" id="A0AAE1SDB2"/>
<evidence type="ECO:0000256" key="7">
    <source>
        <dbReference type="ARBA" id="ARBA00022614"/>
    </source>
</evidence>
<dbReference type="InterPro" id="IPR013210">
    <property type="entry name" value="LRR_N_plant-typ"/>
</dbReference>
<keyword evidence="11" id="KW-0677">Repeat</keyword>
<protein>
    <recommendedName>
        <fullName evidence="3">non-specific serine/threonine protein kinase</fullName>
        <ecNumber evidence="3">2.7.11.1</ecNumber>
    </recommendedName>
</protein>
<dbReference type="PROSITE" id="PS00108">
    <property type="entry name" value="PROTEIN_KINASE_ST"/>
    <property type="match status" value="1"/>
</dbReference>
<evidence type="ECO:0000313" key="24">
    <source>
        <dbReference type="EMBL" id="KAK4366846.1"/>
    </source>
</evidence>
<dbReference type="PANTHER" id="PTHR27008">
    <property type="entry name" value="OS04G0122200 PROTEIN"/>
    <property type="match status" value="1"/>
</dbReference>
<feature type="coiled-coil region" evidence="21">
    <location>
        <begin position="1022"/>
        <end position="1056"/>
    </location>
</feature>
<dbReference type="InterPro" id="IPR000719">
    <property type="entry name" value="Prot_kinase_dom"/>
</dbReference>
<keyword evidence="15 22" id="KW-1133">Transmembrane helix</keyword>
<evidence type="ECO:0000256" key="20">
    <source>
        <dbReference type="ARBA" id="ARBA00048679"/>
    </source>
</evidence>
<keyword evidence="10" id="KW-0732">Signal</keyword>
<reference evidence="24" key="1">
    <citation type="submission" date="2023-12" db="EMBL/GenBank/DDBJ databases">
        <title>Genome assembly of Anisodus tanguticus.</title>
        <authorList>
            <person name="Wang Y.-J."/>
        </authorList>
    </citation>
    <scope>NUCLEOTIDE SEQUENCE</scope>
    <source>
        <strain evidence="24">KB-2021</strain>
        <tissue evidence="24">Leaf</tissue>
    </source>
</reference>
<evidence type="ECO:0000256" key="5">
    <source>
        <dbReference type="ARBA" id="ARBA00022527"/>
    </source>
</evidence>
<dbReference type="InterPro" id="IPR001245">
    <property type="entry name" value="Ser-Thr/Tyr_kinase_cat_dom"/>
</dbReference>
<feature type="transmembrane region" description="Helical" evidence="22">
    <location>
        <begin position="592"/>
        <end position="613"/>
    </location>
</feature>
<evidence type="ECO:0000259" key="23">
    <source>
        <dbReference type="PROSITE" id="PS50011"/>
    </source>
</evidence>
<keyword evidence="12" id="KW-0547">Nucleotide-binding</keyword>
<dbReference type="InterPro" id="IPR051809">
    <property type="entry name" value="Plant_receptor-like_S/T_kinase"/>
</dbReference>
<evidence type="ECO:0000256" key="15">
    <source>
        <dbReference type="ARBA" id="ARBA00022989"/>
    </source>
</evidence>
<dbReference type="Gene3D" id="3.30.200.20">
    <property type="entry name" value="Phosphorylase Kinase, domain 1"/>
    <property type="match status" value="1"/>
</dbReference>
<keyword evidence="25" id="KW-1185">Reference proteome</keyword>
<evidence type="ECO:0000313" key="25">
    <source>
        <dbReference type="Proteomes" id="UP001291623"/>
    </source>
</evidence>
<dbReference type="SMART" id="SM00369">
    <property type="entry name" value="LRR_TYP"/>
    <property type="match status" value="7"/>
</dbReference>
<evidence type="ECO:0000256" key="6">
    <source>
        <dbReference type="ARBA" id="ARBA00022553"/>
    </source>
</evidence>
<proteinExistence type="inferred from homology"/>
<accession>A0AAE1SDB2</accession>
<keyword evidence="14" id="KW-0067">ATP-binding</keyword>
<keyword evidence="5" id="KW-0723">Serine/threonine-protein kinase</keyword>
<dbReference type="FunFam" id="3.30.200.20:FF:000432">
    <property type="entry name" value="LRR receptor-like serine/threonine-protein kinase EFR"/>
    <property type="match status" value="1"/>
</dbReference>
<dbReference type="SMART" id="SM00220">
    <property type="entry name" value="S_TKc"/>
    <property type="match status" value="1"/>
</dbReference>
<dbReference type="Gene3D" id="1.10.510.10">
    <property type="entry name" value="Transferase(Phosphotransferase) domain 1"/>
    <property type="match status" value="1"/>
</dbReference>
<dbReference type="InterPro" id="IPR011009">
    <property type="entry name" value="Kinase-like_dom_sf"/>
</dbReference>
<organism evidence="24 25">
    <name type="scientific">Anisodus tanguticus</name>
    <dbReference type="NCBI Taxonomy" id="243964"/>
    <lineage>
        <taxon>Eukaryota</taxon>
        <taxon>Viridiplantae</taxon>
        <taxon>Streptophyta</taxon>
        <taxon>Embryophyta</taxon>
        <taxon>Tracheophyta</taxon>
        <taxon>Spermatophyta</taxon>
        <taxon>Magnoliopsida</taxon>
        <taxon>eudicotyledons</taxon>
        <taxon>Gunneridae</taxon>
        <taxon>Pentapetalae</taxon>
        <taxon>asterids</taxon>
        <taxon>lamiids</taxon>
        <taxon>Solanales</taxon>
        <taxon>Solanaceae</taxon>
        <taxon>Solanoideae</taxon>
        <taxon>Hyoscyameae</taxon>
        <taxon>Anisodus</taxon>
    </lineage>
</organism>
<evidence type="ECO:0000256" key="8">
    <source>
        <dbReference type="ARBA" id="ARBA00022679"/>
    </source>
</evidence>
<keyword evidence="21" id="KW-0175">Coiled coil</keyword>
<dbReference type="GO" id="GO:0005886">
    <property type="term" value="C:plasma membrane"/>
    <property type="evidence" value="ECO:0007669"/>
    <property type="project" value="UniProtKB-SubCell"/>
</dbReference>
<evidence type="ECO:0000256" key="18">
    <source>
        <dbReference type="ARBA" id="ARBA00023180"/>
    </source>
</evidence>
<dbReference type="Pfam" id="PF07714">
    <property type="entry name" value="PK_Tyr_Ser-Thr"/>
    <property type="match status" value="1"/>
</dbReference>
<evidence type="ECO:0000256" key="10">
    <source>
        <dbReference type="ARBA" id="ARBA00022729"/>
    </source>
</evidence>
<dbReference type="Gene3D" id="3.80.10.10">
    <property type="entry name" value="Ribonuclease Inhibitor"/>
    <property type="match status" value="3"/>
</dbReference>
<keyword evidence="4" id="KW-1003">Cell membrane</keyword>
<dbReference type="GO" id="GO:0004674">
    <property type="term" value="F:protein serine/threonine kinase activity"/>
    <property type="evidence" value="ECO:0007669"/>
    <property type="project" value="UniProtKB-KW"/>
</dbReference>
<dbReference type="FunFam" id="1.10.510.10:FF:000358">
    <property type="entry name" value="Putative leucine-rich repeat receptor-like serine/threonine-protein kinase"/>
    <property type="match status" value="1"/>
</dbReference>